<reference evidence="1 2" key="1">
    <citation type="journal article" date="2022" name="New Phytol.">
        <title>Ecological generalism drives hyperdiversity of secondary metabolite gene clusters in xylarialean endophytes.</title>
        <authorList>
            <person name="Franco M.E.E."/>
            <person name="Wisecaver J.H."/>
            <person name="Arnold A.E."/>
            <person name="Ju Y.M."/>
            <person name="Slot J.C."/>
            <person name="Ahrendt S."/>
            <person name="Moore L.P."/>
            <person name="Eastman K.E."/>
            <person name="Scott K."/>
            <person name="Konkel Z."/>
            <person name="Mondo S.J."/>
            <person name="Kuo A."/>
            <person name="Hayes R.D."/>
            <person name="Haridas S."/>
            <person name="Andreopoulos B."/>
            <person name="Riley R."/>
            <person name="LaButti K."/>
            <person name="Pangilinan J."/>
            <person name="Lipzen A."/>
            <person name="Amirebrahimi M."/>
            <person name="Yan J."/>
            <person name="Adam C."/>
            <person name="Keymanesh K."/>
            <person name="Ng V."/>
            <person name="Louie K."/>
            <person name="Northen T."/>
            <person name="Drula E."/>
            <person name="Henrissat B."/>
            <person name="Hsieh H.M."/>
            <person name="Youens-Clark K."/>
            <person name="Lutzoni F."/>
            <person name="Miadlikowska J."/>
            <person name="Eastwood D.C."/>
            <person name="Hamelin R.C."/>
            <person name="Grigoriev I.V."/>
            <person name="U'Ren J.M."/>
        </authorList>
    </citation>
    <scope>NUCLEOTIDE SEQUENCE [LARGE SCALE GENOMIC DNA]</scope>
    <source>
        <strain evidence="1 2">CBS 119005</strain>
    </source>
</reference>
<comment type="caution">
    <text evidence="1">The sequence shown here is derived from an EMBL/GenBank/DDBJ whole genome shotgun (WGS) entry which is preliminary data.</text>
</comment>
<protein>
    <submittedName>
        <fullName evidence="1">Ankyrin repeat-containing domain protein</fullName>
    </submittedName>
</protein>
<proteinExistence type="predicted"/>
<organism evidence="1 2">
    <name type="scientific">Hypoxylon rubiginosum</name>
    <dbReference type="NCBI Taxonomy" id="110542"/>
    <lineage>
        <taxon>Eukaryota</taxon>
        <taxon>Fungi</taxon>
        <taxon>Dikarya</taxon>
        <taxon>Ascomycota</taxon>
        <taxon>Pezizomycotina</taxon>
        <taxon>Sordariomycetes</taxon>
        <taxon>Xylariomycetidae</taxon>
        <taxon>Xylariales</taxon>
        <taxon>Hypoxylaceae</taxon>
        <taxon>Hypoxylon</taxon>
    </lineage>
</organism>
<dbReference type="EMBL" id="MU393523">
    <property type="protein sequence ID" value="KAI4862553.1"/>
    <property type="molecule type" value="Genomic_DNA"/>
</dbReference>
<accession>A0ACB9YT78</accession>
<evidence type="ECO:0000313" key="1">
    <source>
        <dbReference type="EMBL" id="KAI4862553.1"/>
    </source>
</evidence>
<keyword evidence="2" id="KW-1185">Reference proteome</keyword>
<gene>
    <name evidence="1" type="ORF">F4820DRAFT_18717</name>
</gene>
<name>A0ACB9YT78_9PEZI</name>
<sequence length="935" mass="105864">MATLYKLPVEILLEVTEYLEIFDLLSFSTTCRWVYSVSNLVFYRKAVKRLPYLLPWACETGRVCMVEKMLIAGVNPNTPHRLGTARHNHVNYYFHSRARPNWYRDHSIGLNPDLEDPFRLLELVYEPTRSVHDVITDCDDMNPSFFDVPTGIDDGLAGVYAAFERDEEEYEDEYEYEYLDDLTTMSFNPLLTYDPLKPQDYYPARSYWFPLHAAAKAGCNEIIELLVKHGSYLDLPSENLCRCGEDVNSDEIWTPLHTALCSGHEATANLLISLGASLTVDLRDQQPTVLHSAASCGCLSTFQYLIDTKRPLDVNGKNRFGRPPLAYARNKPRRSNELGFQISLWLVDHGADPNTILDAYDYTILHAACFEGRFRDAIRCIESGANIHAIWIDSSSRVPIDHAYSQRSYGKLKRGNGSPKISSLLDDNIEEDRVEPVEKLIKEDATIEVPDPRYPLHLGRQFQPLALASVSHLLPVMDLLVAAGANVRDDRFGIPPLLGALCPPFDYMLALRSSRADLQWNAVKWLLDHGADPNQESRYRTLSSDSMDCYGPPLMFLCNQPNFEESHRIKLVKLLLDRGANPNHRDEDGLTPLKAAINHDHYDIARCLLQKGAENLVASRDVLDMLQLIVYDDWKIEVDYELQARDKGLRRRLKFILEIDRSQTLVKDPDALNIAVRASHSQLAEILMDMGASVALRPVTLPALLSPHGLRTAAIVQRLISLGVDAELEPYLRRAIALEAWDVVNVLLLHGVQFELEVFRKYDSNDHCCDLSRDIRPLAAAMKRARSSETDDMIAGLLSGSDLSSKDPTAYEGYLQLACDKLLPRTITTLANAGVDVDSKDSEGLTPITQFLRHFNYADTSRIKPKSFVDVLKILTNGREYLDADACEELQRLRVYSGSDEMKLAIKYELSRQFIIGIDPESLEFRLQPRDVNKK</sequence>
<evidence type="ECO:0000313" key="2">
    <source>
        <dbReference type="Proteomes" id="UP001497700"/>
    </source>
</evidence>
<dbReference type="Proteomes" id="UP001497700">
    <property type="component" value="Unassembled WGS sequence"/>
</dbReference>